<evidence type="ECO:0000313" key="2">
    <source>
        <dbReference type="EMBL" id="PVY45221.1"/>
    </source>
</evidence>
<comment type="caution">
    <text evidence="2">The sequence shown here is derived from an EMBL/GenBank/DDBJ whole genome shotgun (WGS) entry which is preliminary data.</text>
</comment>
<sequence>MGVKFQSRVTERTSDGITTTIVWNGSKEEMAATAAGTPVGACTDDGQLKSVRVYQESPRIWHCEQRFTLAADGELTEKPDNAYGKKSAQLKGSMLSMPLETHKKYQARWNCYLAGAPGVKAAPSWWETAKDTVLNHADSQKYAWIKTPGELPNGKEGRWHILKDPVKPGYETYDVATYSVTETARFRSANAAGKMVANNLNKIGKPDNDFGIKRGDWKCDDAGVSWNGNDWLATLTWTLSGNEEGWDKELYS</sequence>
<dbReference type="RefSeq" id="WP_133245036.1">
    <property type="nucleotide sequence ID" value="NZ_CABMMC010000020.1"/>
</dbReference>
<reference evidence="2 3" key="1">
    <citation type="submission" date="2018-04" db="EMBL/GenBank/DDBJ databases">
        <title>Genomic Encyclopedia of Type Strains, Phase IV (KMG-IV): sequencing the most valuable type-strain genomes for metagenomic binning, comparative biology and taxonomic classification.</title>
        <authorList>
            <person name="Goeker M."/>
        </authorList>
    </citation>
    <scope>NUCLEOTIDE SEQUENCE [LARGE SCALE GENOMIC DNA]</scope>
    <source>
        <strain evidence="2 3">DSM 14823</strain>
    </source>
</reference>
<dbReference type="Proteomes" id="UP000576225">
    <property type="component" value="Unassembled WGS sequence"/>
</dbReference>
<evidence type="ECO:0000313" key="1">
    <source>
        <dbReference type="EMBL" id="NMD89287.1"/>
    </source>
</evidence>
<evidence type="ECO:0000313" key="4">
    <source>
        <dbReference type="Proteomes" id="UP000576225"/>
    </source>
</evidence>
<keyword evidence="3" id="KW-1185">Reference proteome</keyword>
<dbReference type="EMBL" id="QEKH01000003">
    <property type="protein sequence ID" value="PVY45221.1"/>
    <property type="molecule type" value="Genomic_DNA"/>
</dbReference>
<proteinExistence type="predicted"/>
<organism evidence="2 3">
    <name type="scientific">Victivallis vadensis</name>
    <dbReference type="NCBI Taxonomy" id="172901"/>
    <lineage>
        <taxon>Bacteria</taxon>
        <taxon>Pseudomonadati</taxon>
        <taxon>Lentisphaerota</taxon>
        <taxon>Lentisphaeria</taxon>
        <taxon>Victivallales</taxon>
        <taxon>Victivallaceae</taxon>
        <taxon>Victivallis</taxon>
    </lineage>
</organism>
<accession>A0A2U1B998</accession>
<evidence type="ECO:0000313" key="3">
    <source>
        <dbReference type="Proteomes" id="UP000245959"/>
    </source>
</evidence>
<dbReference type="AlphaFoldDB" id="A0A2U1B998"/>
<dbReference type="Proteomes" id="UP000245959">
    <property type="component" value="Unassembled WGS sequence"/>
</dbReference>
<dbReference type="EMBL" id="JABAEW010000097">
    <property type="protein sequence ID" value="NMD89287.1"/>
    <property type="molecule type" value="Genomic_DNA"/>
</dbReference>
<dbReference type="GeneID" id="78294117"/>
<gene>
    <name evidence="2" type="ORF">C8D82_103135</name>
    <name evidence="1" type="ORF">HF882_22120</name>
</gene>
<protein>
    <submittedName>
        <fullName evidence="2">Uncharacterized protein</fullName>
    </submittedName>
</protein>
<name>A0A2U1B998_9BACT</name>
<reference evidence="1 4" key="2">
    <citation type="submission" date="2020-04" db="EMBL/GenBank/DDBJ databases">
        <authorList>
            <person name="Hitch T.C.A."/>
            <person name="Wylensek D."/>
            <person name="Clavel T."/>
        </authorList>
    </citation>
    <scope>NUCLEOTIDE SEQUENCE [LARGE SCALE GENOMIC DNA]</scope>
    <source>
        <strain evidence="1 4">COR2-253-APC-1A</strain>
    </source>
</reference>